<feature type="transmembrane region" description="Helical" evidence="2">
    <location>
        <begin position="98"/>
        <end position="118"/>
    </location>
</feature>
<feature type="compositionally biased region" description="Basic and acidic residues" evidence="1">
    <location>
        <begin position="34"/>
        <end position="48"/>
    </location>
</feature>
<keyword evidence="2" id="KW-0812">Transmembrane</keyword>
<feature type="chain" id="PRO_5046471247" evidence="3">
    <location>
        <begin position="23"/>
        <end position="279"/>
    </location>
</feature>
<dbReference type="Proteomes" id="UP001247620">
    <property type="component" value="Unassembled WGS sequence"/>
</dbReference>
<evidence type="ECO:0000256" key="2">
    <source>
        <dbReference type="SAM" id="Phobius"/>
    </source>
</evidence>
<keyword evidence="2" id="KW-0472">Membrane</keyword>
<evidence type="ECO:0000313" key="5">
    <source>
        <dbReference type="Proteomes" id="UP001247620"/>
    </source>
</evidence>
<accession>A0ABU1TFX3</accession>
<reference evidence="4 5" key="1">
    <citation type="submission" date="2023-07" db="EMBL/GenBank/DDBJ databases">
        <title>Sorghum-associated microbial communities from plants grown in Nebraska, USA.</title>
        <authorList>
            <person name="Schachtman D."/>
        </authorList>
    </citation>
    <scope>NUCLEOTIDE SEQUENCE [LARGE SCALE GENOMIC DNA]</scope>
    <source>
        <strain evidence="4 5">3262</strain>
    </source>
</reference>
<feature type="signal peptide" evidence="3">
    <location>
        <begin position="1"/>
        <end position="22"/>
    </location>
</feature>
<keyword evidence="5" id="KW-1185">Reference proteome</keyword>
<comment type="caution">
    <text evidence="4">The sequence shown here is derived from an EMBL/GenBank/DDBJ whole genome shotgun (WGS) entry which is preliminary data.</text>
</comment>
<keyword evidence="2" id="KW-1133">Transmembrane helix</keyword>
<dbReference type="RefSeq" id="WP_310100153.1">
    <property type="nucleotide sequence ID" value="NZ_JAVDUU010000004.1"/>
</dbReference>
<feature type="region of interest" description="Disordered" evidence="1">
    <location>
        <begin position="34"/>
        <end position="61"/>
    </location>
</feature>
<evidence type="ECO:0000256" key="1">
    <source>
        <dbReference type="SAM" id="MobiDB-lite"/>
    </source>
</evidence>
<evidence type="ECO:0000313" key="4">
    <source>
        <dbReference type="EMBL" id="MDR6944320.1"/>
    </source>
</evidence>
<gene>
    <name evidence="4" type="ORF">J2W55_004180</name>
</gene>
<evidence type="ECO:0000256" key="3">
    <source>
        <dbReference type="SAM" id="SignalP"/>
    </source>
</evidence>
<organism evidence="4 5">
    <name type="scientific">Mucilaginibacter pocheonensis</name>
    <dbReference type="NCBI Taxonomy" id="398050"/>
    <lineage>
        <taxon>Bacteria</taxon>
        <taxon>Pseudomonadati</taxon>
        <taxon>Bacteroidota</taxon>
        <taxon>Sphingobacteriia</taxon>
        <taxon>Sphingobacteriales</taxon>
        <taxon>Sphingobacteriaceae</taxon>
        <taxon>Mucilaginibacter</taxon>
    </lineage>
</organism>
<protein>
    <submittedName>
        <fullName evidence="4">Uncharacterized protein</fullName>
    </submittedName>
</protein>
<name>A0ABU1TFX3_9SPHI</name>
<proteinExistence type="predicted"/>
<sequence>MKKKSAQLVFIILTMLHLACKAAVPLTGTAAAKHLKEGSKPVQKKDGSTVRLPADTTTPAKSSVNRDTTFLVLSDSQVDKILKAVKSNDTLSPEIKTLLSATIGALLTLLTQVLITSMGRKKERDKSRLKLLAEERRLAVLLVQFYKELAWLKVSRSFWFRYYVLDNTLNNEHYAQFLLFRDRIPECNRRINEVTAEYSKTVTHFMYLTKKNTHLIGLLKSMSTLKALESESSDFDSITNINLLQDESEIESARLKAEYMKIGGILDQIYSEMEKSIPK</sequence>
<dbReference type="EMBL" id="JAVDUU010000004">
    <property type="protein sequence ID" value="MDR6944320.1"/>
    <property type="molecule type" value="Genomic_DNA"/>
</dbReference>
<keyword evidence="3" id="KW-0732">Signal</keyword>